<evidence type="ECO:0000256" key="6">
    <source>
        <dbReference type="ARBA" id="ARBA00022777"/>
    </source>
</evidence>
<feature type="domain" description="Protein kinase" evidence="9">
    <location>
        <begin position="563"/>
        <end position="651"/>
    </location>
</feature>
<dbReference type="PROSITE" id="PS51375">
    <property type="entry name" value="PPR"/>
    <property type="match status" value="8"/>
</dbReference>
<reference evidence="10" key="2">
    <citation type="submission" date="2023-06" db="EMBL/GenBank/DDBJ databases">
        <authorList>
            <person name="Swenson N.G."/>
            <person name="Wegrzyn J.L."/>
            <person name="Mcevoy S.L."/>
        </authorList>
    </citation>
    <scope>NUCLEOTIDE SEQUENCE</scope>
    <source>
        <strain evidence="10">NS2018</strain>
        <tissue evidence="10">Leaf</tissue>
    </source>
</reference>
<dbReference type="Gene3D" id="3.30.200.20">
    <property type="entry name" value="Phosphorylase Kinase, domain 1"/>
    <property type="match status" value="1"/>
</dbReference>
<dbReference type="Pfam" id="PF01535">
    <property type="entry name" value="PPR"/>
    <property type="match status" value="1"/>
</dbReference>
<dbReference type="InterPro" id="IPR000719">
    <property type="entry name" value="Prot_kinase_dom"/>
</dbReference>
<dbReference type="InterPro" id="IPR001245">
    <property type="entry name" value="Ser-Thr/Tyr_kinase_cat_dom"/>
</dbReference>
<dbReference type="InterPro" id="IPR002885">
    <property type="entry name" value="PPR_rpt"/>
</dbReference>
<keyword evidence="5" id="KW-0547">Nucleotide-binding</keyword>
<dbReference type="SUPFAM" id="SSF56112">
    <property type="entry name" value="Protein kinase-like (PK-like)"/>
    <property type="match status" value="1"/>
</dbReference>
<feature type="repeat" description="PPR" evidence="8">
    <location>
        <begin position="422"/>
        <end position="457"/>
    </location>
</feature>
<evidence type="ECO:0000313" key="10">
    <source>
        <dbReference type="EMBL" id="KAK0596605.1"/>
    </source>
</evidence>
<comment type="similarity">
    <text evidence="1">Belongs to the PPR family. P subfamily.</text>
</comment>
<dbReference type="InterPro" id="IPR011009">
    <property type="entry name" value="Kinase-like_dom_sf"/>
</dbReference>
<protein>
    <recommendedName>
        <fullName evidence="2">non-specific serine/threonine protein kinase</fullName>
        <ecNumber evidence="2">2.7.11.1</ecNumber>
    </recommendedName>
</protein>
<dbReference type="GO" id="GO:0005524">
    <property type="term" value="F:ATP binding"/>
    <property type="evidence" value="ECO:0007669"/>
    <property type="project" value="UniProtKB-KW"/>
</dbReference>
<dbReference type="PANTHER" id="PTHR47933">
    <property type="entry name" value="PENTATRICOPEPTIDE REPEAT-CONTAINING PROTEIN 1, MITOCHONDRIAL"/>
    <property type="match status" value="1"/>
</dbReference>
<feature type="repeat" description="PPR" evidence="8">
    <location>
        <begin position="387"/>
        <end position="421"/>
    </location>
</feature>
<dbReference type="PANTHER" id="PTHR47933:SF11">
    <property type="entry name" value="PENTATRICOPEPTIDE REPEAT-CONTAINING PROTEIN 2"/>
    <property type="match status" value="1"/>
</dbReference>
<dbReference type="Pfam" id="PF13041">
    <property type="entry name" value="PPR_2"/>
    <property type="match status" value="3"/>
</dbReference>
<feature type="repeat" description="PPR" evidence="8">
    <location>
        <begin position="212"/>
        <end position="246"/>
    </location>
</feature>
<evidence type="ECO:0000256" key="1">
    <source>
        <dbReference type="ARBA" id="ARBA00007626"/>
    </source>
</evidence>
<dbReference type="EC" id="2.7.11.1" evidence="2"/>
<evidence type="ECO:0000256" key="7">
    <source>
        <dbReference type="ARBA" id="ARBA00022840"/>
    </source>
</evidence>
<evidence type="ECO:0000256" key="5">
    <source>
        <dbReference type="ARBA" id="ARBA00022741"/>
    </source>
</evidence>
<feature type="repeat" description="PPR" evidence="8">
    <location>
        <begin position="282"/>
        <end position="316"/>
    </location>
</feature>
<evidence type="ECO:0000256" key="3">
    <source>
        <dbReference type="ARBA" id="ARBA00022679"/>
    </source>
</evidence>
<organism evidence="10 11">
    <name type="scientific">Acer saccharum</name>
    <name type="common">Sugar maple</name>
    <dbReference type="NCBI Taxonomy" id="4024"/>
    <lineage>
        <taxon>Eukaryota</taxon>
        <taxon>Viridiplantae</taxon>
        <taxon>Streptophyta</taxon>
        <taxon>Embryophyta</taxon>
        <taxon>Tracheophyta</taxon>
        <taxon>Spermatophyta</taxon>
        <taxon>Magnoliopsida</taxon>
        <taxon>eudicotyledons</taxon>
        <taxon>Gunneridae</taxon>
        <taxon>Pentapetalae</taxon>
        <taxon>rosids</taxon>
        <taxon>malvids</taxon>
        <taxon>Sapindales</taxon>
        <taxon>Sapindaceae</taxon>
        <taxon>Hippocastanoideae</taxon>
        <taxon>Acereae</taxon>
        <taxon>Acer</taxon>
    </lineage>
</organism>
<dbReference type="Proteomes" id="UP001168877">
    <property type="component" value="Unassembled WGS sequence"/>
</dbReference>
<evidence type="ECO:0000256" key="2">
    <source>
        <dbReference type="ARBA" id="ARBA00012513"/>
    </source>
</evidence>
<keyword evidence="11" id="KW-1185">Reference proteome</keyword>
<dbReference type="FunFam" id="3.30.200.20:FF:000228">
    <property type="entry name" value="Serine/threonine-protein kinase BIK1"/>
    <property type="match status" value="1"/>
</dbReference>
<dbReference type="InterPro" id="IPR011990">
    <property type="entry name" value="TPR-like_helical_dom_sf"/>
</dbReference>
<feature type="repeat" description="PPR" evidence="8">
    <location>
        <begin position="143"/>
        <end position="177"/>
    </location>
</feature>
<dbReference type="Pfam" id="PF07714">
    <property type="entry name" value="PK_Tyr_Ser-Thr"/>
    <property type="match status" value="1"/>
</dbReference>
<dbReference type="InterPro" id="IPR051240">
    <property type="entry name" value="Mito_RNA-Proc/Resp"/>
</dbReference>
<evidence type="ECO:0000256" key="8">
    <source>
        <dbReference type="PROSITE-ProRule" id="PRU00708"/>
    </source>
</evidence>
<evidence type="ECO:0000256" key="4">
    <source>
        <dbReference type="ARBA" id="ARBA00022737"/>
    </source>
</evidence>
<dbReference type="EMBL" id="JAUESC010000004">
    <property type="protein sequence ID" value="KAK0596605.1"/>
    <property type="molecule type" value="Genomic_DNA"/>
</dbReference>
<reference evidence="10" key="1">
    <citation type="journal article" date="2022" name="Plant J.">
        <title>Strategies of tolerance reflected in two North American maple genomes.</title>
        <authorList>
            <person name="McEvoy S.L."/>
            <person name="Sezen U.U."/>
            <person name="Trouern-Trend A."/>
            <person name="McMahon S.M."/>
            <person name="Schaberg P.G."/>
            <person name="Yang J."/>
            <person name="Wegrzyn J.L."/>
            <person name="Swenson N.G."/>
        </authorList>
    </citation>
    <scope>NUCLEOTIDE SEQUENCE</scope>
    <source>
        <strain evidence="10">NS2018</strain>
    </source>
</reference>
<feature type="repeat" description="PPR" evidence="8">
    <location>
        <begin position="317"/>
        <end position="351"/>
    </location>
</feature>
<sequence>MAAIRSLSRAKPLHSLYFHKLQFFSSQTIIHQQIQNQPPLPDLVNDISRVLSDYRNPHHELELSLNAFSSRISTNLVEQVLKRCKNLGFSAHRFFLWAKKIPGFKHSVESHHVLVDILGSSKQFAILWDFLIEIRDSQSFEITPEVFWIVFRAYSRANLPNDALRAFSRMEEFGVKPSIHDLDHLFYVLCKRKQVKHAQQFLDKVKHEFTPTVKTYSILIRGWGDIGELSEARKLFDEMLERKCSVDVLAYNSLLEAMCKGGNVDEAYKMFVEMRSSGTKPDAFSYSIFIHAYCEANDLHSVFRVLDTMWRYNLSPNVFTYNCVIKKLCKNEKVEEAYQLLDEMIERGVDPDAWSYNAILAYHCDHCEINMALKLISRMEKDNCMPDRHTYNMVLKLLVRVGRFDRATEVWESMEKSGFYPSVSTYSVMVHGLCKKRGKLEDACKYFEMMVDEGLPPYSSTVEMLRNRLLGLGFLDTIEILADKMERSTSCSIQELANAMRGDKPFRRSRNEDSELEMQKEKESCCHENAHVNDNNLLSSGTIHTHNLKRFTLQDLQHVTQNFNLKHVLGEGGFGKVFKGCIDENSYKPVKASIGMPVATKKLKQDSQQGLEQWRVDVEFLGKFSHPYLVKLLGYCHEDNHFLLIFEFVKK</sequence>
<proteinExistence type="inferred from homology"/>
<dbReference type="AlphaFoldDB" id="A0AA39VY48"/>
<evidence type="ECO:0000259" key="9">
    <source>
        <dbReference type="PROSITE" id="PS50011"/>
    </source>
</evidence>
<gene>
    <name evidence="10" type="ORF">LWI29_017281</name>
</gene>
<keyword evidence="4" id="KW-0677">Repeat</keyword>
<comment type="caution">
    <text evidence="10">The sequence shown here is derived from an EMBL/GenBank/DDBJ whole genome shotgun (WGS) entry which is preliminary data.</text>
</comment>
<keyword evidence="7" id="KW-0067">ATP-binding</keyword>
<dbReference type="PROSITE" id="PS50011">
    <property type="entry name" value="PROTEIN_KINASE_DOM"/>
    <property type="match status" value="1"/>
</dbReference>
<dbReference type="Gene3D" id="1.25.40.10">
    <property type="entry name" value="Tetratricopeptide repeat domain"/>
    <property type="match status" value="3"/>
</dbReference>
<dbReference type="NCBIfam" id="TIGR00756">
    <property type="entry name" value="PPR"/>
    <property type="match status" value="8"/>
</dbReference>
<evidence type="ECO:0000313" key="11">
    <source>
        <dbReference type="Proteomes" id="UP001168877"/>
    </source>
</evidence>
<dbReference type="Pfam" id="PF12854">
    <property type="entry name" value="PPR_1"/>
    <property type="match status" value="1"/>
</dbReference>
<accession>A0AA39VY48</accession>
<dbReference type="GO" id="GO:0003729">
    <property type="term" value="F:mRNA binding"/>
    <property type="evidence" value="ECO:0007669"/>
    <property type="project" value="TreeGrafter"/>
</dbReference>
<feature type="repeat" description="PPR" evidence="8">
    <location>
        <begin position="247"/>
        <end position="281"/>
    </location>
</feature>
<keyword evidence="6" id="KW-0418">Kinase</keyword>
<name>A0AA39VY48_ACESA</name>
<feature type="repeat" description="PPR" evidence="8">
    <location>
        <begin position="352"/>
        <end position="386"/>
    </location>
</feature>
<dbReference type="GO" id="GO:0004674">
    <property type="term" value="F:protein serine/threonine kinase activity"/>
    <property type="evidence" value="ECO:0007669"/>
    <property type="project" value="UniProtKB-EC"/>
</dbReference>
<keyword evidence="3" id="KW-0808">Transferase</keyword>